<feature type="domain" description="SOSEKI DIX-like" evidence="10">
    <location>
        <begin position="23"/>
        <end position="111"/>
    </location>
</feature>
<evidence type="ECO:0000313" key="11">
    <source>
        <dbReference type="EMBL" id="KAH0454155.1"/>
    </source>
</evidence>
<reference evidence="11 12" key="1">
    <citation type="journal article" date="2021" name="Hortic Res">
        <title>Chromosome-scale assembly of the Dendrobium chrysotoxum genome enhances the understanding of orchid evolution.</title>
        <authorList>
            <person name="Zhang Y."/>
            <person name="Zhang G.Q."/>
            <person name="Zhang D."/>
            <person name="Liu X.D."/>
            <person name="Xu X.Y."/>
            <person name="Sun W.H."/>
            <person name="Yu X."/>
            <person name="Zhu X."/>
            <person name="Wang Z.W."/>
            <person name="Zhao X."/>
            <person name="Zhong W.Y."/>
            <person name="Chen H."/>
            <person name="Yin W.L."/>
            <person name="Huang T."/>
            <person name="Niu S.C."/>
            <person name="Liu Z.J."/>
        </authorList>
    </citation>
    <scope>NUCLEOTIDE SEQUENCE [LARGE SCALE GENOMIC DNA]</scope>
    <source>
        <strain evidence="11">Lindl</strain>
    </source>
</reference>
<feature type="region of interest" description="Disordered" evidence="9">
    <location>
        <begin position="114"/>
        <end position="148"/>
    </location>
</feature>
<evidence type="ECO:0000256" key="1">
    <source>
        <dbReference type="ARBA" id="ARBA00004413"/>
    </source>
</evidence>
<dbReference type="GO" id="GO:0090708">
    <property type="term" value="P:specification of plant organ axis polarity"/>
    <property type="evidence" value="ECO:0007669"/>
    <property type="project" value="UniProtKB-ARBA"/>
</dbReference>
<dbReference type="Pfam" id="PF06136">
    <property type="entry name" value="SOK"/>
    <property type="match status" value="1"/>
</dbReference>
<dbReference type="EMBL" id="JAGFBR010000015">
    <property type="protein sequence ID" value="KAH0454155.1"/>
    <property type="molecule type" value="Genomic_DNA"/>
</dbReference>
<proteinExistence type="inferred from homology"/>
<feature type="compositionally biased region" description="Low complexity" evidence="9">
    <location>
        <begin position="116"/>
        <end position="127"/>
    </location>
</feature>
<evidence type="ECO:0000313" key="12">
    <source>
        <dbReference type="Proteomes" id="UP000775213"/>
    </source>
</evidence>
<keyword evidence="6" id="KW-0131">Cell cycle</keyword>
<evidence type="ECO:0000256" key="2">
    <source>
        <dbReference type="ARBA" id="ARBA00022473"/>
    </source>
</evidence>
<evidence type="ECO:0000256" key="3">
    <source>
        <dbReference type="ARBA" id="ARBA00022475"/>
    </source>
</evidence>
<evidence type="ECO:0000256" key="4">
    <source>
        <dbReference type="ARBA" id="ARBA00022618"/>
    </source>
</evidence>
<feature type="region of interest" description="Disordered" evidence="9">
    <location>
        <begin position="170"/>
        <end position="196"/>
    </location>
</feature>
<comment type="caution">
    <text evidence="11">The sequence shown here is derived from an EMBL/GenBank/DDBJ whole genome shotgun (WGS) entry which is preliminary data.</text>
</comment>
<accession>A0AAV7FWN0</accession>
<feature type="region of interest" description="Disordered" evidence="9">
    <location>
        <begin position="206"/>
        <end position="225"/>
    </location>
</feature>
<dbReference type="GO" id="GO:0051302">
    <property type="term" value="P:regulation of cell division"/>
    <property type="evidence" value="ECO:0007669"/>
    <property type="project" value="UniProtKB-ARBA"/>
</dbReference>
<gene>
    <name evidence="11" type="ORF">IEQ34_016079</name>
</gene>
<dbReference type="Proteomes" id="UP000775213">
    <property type="component" value="Unassembled WGS sequence"/>
</dbReference>
<dbReference type="InterPro" id="IPR048351">
    <property type="entry name" value="SOK_DIX"/>
</dbReference>
<protein>
    <recommendedName>
        <fullName evidence="10">SOSEKI DIX-like domain-containing protein</fullName>
    </recommendedName>
</protein>
<dbReference type="GO" id="GO:0051258">
    <property type="term" value="P:protein polymerization"/>
    <property type="evidence" value="ECO:0007669"/>
    <property type="project" value="UniProtKB-ARBA"/>
</dbReference>
<dbReference type="GO" id="GO:0051301">
    <property type="term" value="P:cell division"/>
    <property type="evidence" value="ECO:0007669"/>
    <property type="project" value="UniProtKB-KW"/>
</dbReference>
<comment type="subunit">
    <text evidence="8">Homodimer. Forms long polymer filaments with other SOKs proteins polymers (e.g. SOK1, SOK2, SOK3 and SOK4) crucial for polar localization and biological activity. Binds to ANGUSTIFOLIA (AN).</text>
</comment>
<keyword evidence="5" id="KW-0472">Membrane</keyword>
<evidence type="ECO:0000256" key="5">
    <source>
        <dbReference type="ARBA" id="ARBA00023136"/>
    </source>
</evidence>
<keyword evidence="4" id="KW-0132">Cell division</keyword>
<evidence type="ECO:0000256" key="9">
    <source>
        <dbReference type="SAM" id="MobiDB-lite"/>
    </source>
</evidence>
<evidence type="ECO:0000259" key="10">
    <source>
        <dbReference type="Pfam" id="PF06136"/>
    </source>
</evidence>
<keyword evidence="12" id="KW-1185">Reference proteome</keyword>
<comment type="subcellular location">
    <subcellularLocation>
        <location evidence="1">Cell membrane</location>
        <topology evidence="1">Peripheral membrane protein</topology>
        <orientation evidence="1">Cytoplasmic side</orientation>
    </subcellularLocation>
</comment>
<dbReference type="InterPro" id="IPR010369">
    <property type="entry name" value="SOK"/>
</dbReference>
<dbReference type="GO" id="GO:2000067">
    <property type="term" value="P:regulation of root morphogenesis"/>
    <property type="evidence" value="ECO:0007669"/>
    <property type="project" value="UniProtKB-ARBA"/>
</dbReference>
<dbReference type="AlphaFoldDB" id="A0AAV7FWN0"/>
<keyword evidence="3" id="KW-1003">Cell membrane</keyword>
<comment type="similarity">
    <text evidence="7">Belongs to the SOSEKI family.</text>
</comment>
<dbReference type="PANTHER" id="PTHR31083:SF4">
    <property type="entry name" value="PROTEIN SOSEKI 4-RELATED"/>
    <property type="match status" value="1"/>
</dbReference>
<sequence length="405" mass="44623">MEVSMRSPERSMVWTEPKNRGMVPVVYYLARNGQLEHPHFMEVTLSSARGLHLRDVLNRLDFLRGKGMASMYSWSAKRNYKNGFVWHDLSDDDLIHPAHGNEYILKGSELLHGFPSSQKTQETSESQGIPKSETGFMPIRRKNTARSSRSLDLSEYKVYKTDLTAASAVNADASTQTDDKRRRRRAQAKDDEADRSLVICPEESPRTELGCDEISPPPSSSSPETLETLIKADGSIISSASAGVSGNCHSGRFRASASAVVMHLISCGSFSLAPPYPTVLQRGASSDDQEIREMNGVMGISGLSVEEKEYFSGSLVEMKKKGDGGDGVSDFPALQRSSSYNAERNVNALEVVEKEVDGFRTKCIPRKPKATAREGSKRINDERTLGSRGIKREEPTLVGEGDHVC</sequence>
<feature type="region of interest" description="Disordered" evidence="9">
    <location>
        <begin position="367"/>
        <end position="405"/>
    </location>
</feature>
<evidence type="ECO:0000256" key="8">
    <source>
        <dbReference type="ARBA" id="ARBA00046534"/>
    </source>
</evidence>
<dbReference type="PIRSF" id="PIRSF031043">
    <property type="entry name" value="UCP031043"/>
    <property type="match status" value="1"/>
</dbReference>
<dbReference type="PANTHER" id="PTHR31083">
    <property type="entry name" value="UPSTREAM OF FLC PROTEIN (DUF966)"/>
    <property type="match status" value="1"/>
</dbReference>
<keyword evidence="2" id="KW-0217">Developmental protein</keyword>
<name>A0AAV7FWN0_DENCH</name>
<evidence type="ECO:0000256" key="7">
    <source>
        <dbReference type="ARBA" id="ARBA00024211"/>
    </source>
</evidence>
<evidence type="ECO:0000256" key="6">
    <source>
        <dbReference type="ARBA" id="ARBA00023306"/>
    </source>
</evidence>
<dbReference type="InterPro" id="IPR021182">
    <property type="entry name" value="SOK_magnoliopsida"/>
</dbReference>
<dbReference type="GO" id="GO:0005886">
    <property type="term" value="C:plasma membrane"/>
    <property type="evidence" value="ECO:0007669"/>
    <property type="project" value="UniProtKB-SubCell"/>
</dbReference>
<feature type="compositionally biased region" description="Basic and acidic residues" evidence="9">
    <location>
        <begin position="371"/>
        <end position="405"/>
    </location>
</feature>
<organism evidence="11 12">
    <name type="scientific">Dendrobium chrysotoxum</name>
    <name type="common">Orchid</name>
    <dbReference type="NCBI Taxonomy" id="161865"/>
    <lineage>
        <taxon>Eukaryota</taxon>
        <taxon>Viridiplantae</taxon>
        <taxon>Streptophyta</taxon>
        <taxon>Embryophyta</taxon>
        <taxon>Tracheophyta</taxon>
        <taxon>Spermatophyta</taxon>
        <taxon>Magnoliopsida</taxon>
        <taxon>Liliopsida</taxon>
        <taxon>Asparagales</taxon>
        <taxon>Orchidaceae</taxon>
        <taxon>Epidendroideae</taxon>
        <taxon>Malaxideae</taxon>
        <taxon>Dendrobiinae</taxon>
        <taxon>Dendrobium</taxon>
    </lineage>
</organism>